<evidence type="ECO:0000256" key="1">
    <source>
        <dbReference type="ARBA" id="ARBA00004196"/>
    </source>
</evidence>
<feature type="signal peptide" evidence="4">
    <location>
        <begin position="1"/>
        <end position="23"/>
    </location>
</feature>
<dbReference type="Gene3D" id="2.40.420.20">
    <property type="match status" value="1"/>
</dbReference>
<evidence type="ECO:0000313" key="9">
    <source>
        <dbReference type="EMBL" id="MDI3320816.1"/>
    </source>
</evidence>
<dbReference type="EMBL" id="JASBRG010000007">
    <property type="protein sequence ID" value="MDI3320816.1"/>
    <property type="molecule type" value="Genomic_DNA"/>
</dbReference>
<sequence length="361" mass="39362">MYLLPKKLHFFCFVTFSAIMVVACGDKKQEAASKDRQKSSGPAEVDVIIAASQSISNIVEANGTVVANEYVELRPEVTGRLIYLNVPEGKFVNKGTVIARINDADLQAQIAKSKVQLDLAEKTVDRYKQLLAVNGMNQSDYDVALNQMNGYKADIAYYQALIDKTVIKAPFSGIVGLRQVSPGAYVSSTNIIATIQQLDKIKIDFTIPENYNSIIKMGGTVRIKVDENEQSDLKATIIAIEPQVTAATRNLKVRTVLQNGKPNPGAFVKVFINASTEKKAIMVPTNCIIPDDKNKQLVLVKNGHANFVNVETGDREASNVEITKGVNPGDSVVVTGVLFARPKSPVHIRSVKKLDQSVATQ</sequence>
<evidence type="ECO:0000259" key="6">
    <source>
        <dbReference type="Pfam" id="PF25917"/>
    </source>
</evidence>
<dbReference type="SUPFAM" id="SSF111369">
    <property type="entry name" value="HlyD-like secretion proteins"/>
    <property type="match status" value="1"/>
</dbReference>
<comment type="caution">
    <text evidence="9">The sequence shown here is derived from an EMBL/GenBank/DDBJ whole genome shotgun (WGS) entry which is preliminary data.</text>
</comment>
<name>A0ABT6RE21_9BACT</name>
<dbReference type="Proteomes" id="UP001226434">
    <property type="component" value="Unassembled WGS sequence"/>
</dbReference>
<evidence type="ECO:0000256" key="3">
    <source>
        <dbReference type="ARBA" id="ARBA00022448"/>
    </source>
</evidence>
<dbReference type="Pfam" id="PF25954">
    <property type="entry name" value="Beta-barrel_RND_2"/>
    <property type="match status" value="1"/>
</dbReference>
<dbReference type="Pfam" id="PF25967">
    <property type="entry name" value="RND-MFP_C"/>
    <property type="match status" value="1"/>
</dbReference>
<evidence type="ECO:0000256" key="4">
    <source>
        <dbReference type="SAM" id="SignalP"/>
    </source>
</evidence>
<accession>A0ABT6RE21</accession>
<comment type="similarity">
    <text evidence="2">Belongs to the membrane fusion protein (MFP) (TC 8.A.1) family.</text>
</comment>
<organism evidence="9 10">
    <name type="scientific">Pinibacter soli</name>
    <dbReference type="NCBI Taxonomy" id="3044211"/>
    <lineage>
        <taxon>Bacteria</taxon>
        <taxon>Pseudomonadati</taxon>
        <taxon>Bacteroidota</taxon>
        <taxon>Chitinophagia</taxon>
        <taxon>Chitinophagales</taxon>
        <taxon>Chitinophagaceae</taxon>
        <taxon>Pinibacter</taxon>
    </lineage>
</organism>
<feature type="domain" description="Multidrug resistance protein MdtA-like alpha-helical hairpin" evidence="5">
    <location>
        <begin position="104"/>
        <end position="164"/>
    </location>
</feature>
<evidence type="ECO:0000259" key="7">
    <source>
        <dbReference type="Pfam" id="PF25954"/>
    </source>
</evidence>
<feature type="chain" id="PRO_5046902360" evidence="4">
    <location>
        <begin position="24"/>
        <end position="361"/>
    </location>
</feature>
<proteinExistence type="inferred from homology"/>
<protein>
    <submittedName>
        <fullName evidence="9">Efflux RND transporter periplasmic adaptor subunit</fullName>
    </submittedName>
</protein>
<keyword evidence="3" id="KW-0813">Transport</keyword>
<keyword evidence="10" id="KW-1185">Reference proteome</keyword>
<evidence type="ECO:0000256" key="2">
    <source>
        <dbReference type="ARBA" id="ARBA00009477"/>
    </source>
</evidence>
<comment type="subcellular location">
    <subcellularLocation>
        <location evidence="1">Cell envelope</location>
    </subcellularLocation>
</comment>
<dbReference type="RefSeq" id="WP_282334918.1">
    <property type="nucleotide sequence ID" value="NZ_JASBRG010000007.1"/>
</dbReference>
<dbReference type="Gene3D" id="2.40.50.100">
    <property type="match status" value="1"/>
</dbReference>
<evidence type="ECO:0000313" key="10">
    <source>
        <dbReference type="Proteomes" id="UP001226434"/>
    </source>
</evidence>
<evidence type="ECO:0000259" key="8">
    <source>
        <dbReference type="Pfam" id="PF25967"/>
    </source>
</evidence>
<dbReference type="PROSITE" id="PS51257">
    <property type="entry name" value="PROKAR_LIPOPROTEIN"/>
    <property type="match status" value="1"/>
</dbReference>
<gene>
    <name evidence="9" type="ORF">QJ048_13580</name>
</gene>
<feature type="domain" description="Multidrug resistance protein MdtA-like C-terminal permuted SH3" evidence="8">
    <location>
        <begin position="280"/>
        <end position="336"/>
    </location>
</feature>
<dbReference type="PANTHER" id="PTHR30469">
    <property type="entry name" value="MULTIDRUG RESISTANCE PROTEIN MDTA"/>
    <property type="match status" value="1"/>
</dbReference>
<dbReference type="InterPro" id="IPR058792">
    <property type="entry name" value="Beta-barrel_RND_2"/>
</dbReference>
<keyword evidence="4" id="KW-0732">Signal</keyword>
<dbReference type="Gene3D" id="2.40.30.170">
    <property type="match status" value="1"/>
</dbReference>
<dbReference type="InterPro" id="IPR058624">
    <property type="entry name" value="MdtA-like_HH"/>
</dbReference>
<dbReference type="PANTHER" id="PTHR30469:SF36">
    <property type="entry name" value="BLL3903 PROTEIN"/>
    <property type="match status" value="1"/>
</dbReference>
<dbReference type="InterPro" id="IPR006143">
    <property type="entry name" value="RND_pump_MFP"/>
</dbReference>
<dbReference type="InterPro" id="IPR058627">
    <property type="entry name" value="MdtA-like_C"/>
</dbReference>
<reference evidence="9 10" key="1">
    <citation type="submission" date="2023-05" db="EMBL/GenBank/DDBJ databases">
        <title>Genome sequence of Pinibacter sp. MAH-24.</title>
        <authorList>
            <person name="Huq M.A."/>
        </authorList>
    </citation>
    <scope>NUCLEOTIDE SEQUENCE [LARGE SCALE GENOMIC DNA]</scope>
    <source>
        <strain evidence="9 10">MAH-24</strain>
    </source>
</reference>
<dbReference type="NCBIfam" id="TIGR01730">
    <property type="entry name" value="RND_mfp"/>
    <property type="match status" value="1"/>
</dbReference>
<feature type="domain" description="Multidrug resistance protein MdtA-like barrel-sandwich hybrid" evidence="6">
    <location>
        <begin position="70"/>
        <end position="190"/>
    </location>
</feature>
<dbReference type="Gene3D" id="1.10.287.470">
    <property type="entry name" value="Helix hairpin bin"/>
    <property type="match status" value="1"/>
</dbReference>
<dbReference type="InterPro" id="IPR058625">
    <property type="entry name" value="MdtA-like_BSH"/>
</dbReference>
<feature type="domain" description="CusB-like beta-barrel" evidence="7">
    <location>
        <begin position="204"/>
        <end position="274"/>
    </location>
</feature>
<evidence type="ECO:0000259" key="5">
    <source>
        <dbReference type="Pfam" id="PF25876"/>
    </source>
</evidence>
<dbReference type="Pfam" id="PF25917">
    <property type="entry name" value="BSH_RND"/>
    <property type="match status" value="1"/>
</dbReference>
<dbReference type="Pfam" id="PF25876">
    <property type="entry name" value="HH_MFP_RND"/>
    <property type="match status" value="1"/>
</dbReference>